<feature type="transmembrane region" description="Helical" evidence="6">
    <location>
        <begin position="66"/>
        <end position="85"/>
    </location>
</feature>
<dbReference type="InterPro" id="IPR030922">
    <property type="entry name" value="LptF"/>
</dbReference>
<keyword evidence="2" id="KW-1003">Cell membrane</keyword>
<keyword evidence="4 6" id="KW-1133">Transmembrane helix</keyword>
<dbReference type="Proteomes" id="UP000014216">
    <property type="component" value="Unassembled WGS sequence"/>
</dbReference>
<comment type="caution">
    <text evidence="7">The sequence shown here is derived from an EMBL/GenBank/DDBJ whole genome shotgun (WGS) entry which is preliminary data.</text>
</comment>
<proteinExistence type="predicted"/>
<feature type="transmembrane region" description="Helical" evidence="6">
    <location>
        <begin position="317"/>
        <end position="337"/>
    </location>
</feature>
<evidence type="ECO:0000256" key="3">
    <source>
        <dbReference type="ARBA" id="ARBA00022692"/>
    </source>
</evidence>
<feature type="transmembrane region" description="Helical" evidence="6">
    <location>
        <begin position="106"/>
        <end position="127"/>
    </location>
</feature>
<dbReference type="OrthoDB" id="9792188at2"/>
<feature type="transmembrane region" description="Helical" evidence="6">
    <location>
        <begin position="42"/>
        <end position="60"/>
    </location>
</feature>
<dbReference type="PATRIC" id="fig|1286635.3.peg.2212"/>
<feature type="transmembrane region" description="Helical" evidence="6">
    <location>
        <begin position="288"/>
        <end position="310"/>
    </location>
</feature>
<evidence type="ECO:0000256" key="5">
    <source>
        <dbReference type="ARBA" id="ARBA00023136"/>
    </source>
</evidence>
<keyword evidence="5 6" id="KW-0472">Membrane</keyword>
<dbReference type="NCBIfam" id="TIGR04407">
    <property type="entry name" value="LptF_YjgP"/>
    <property type="match status" value="1"/>
</dbReference>
<dbReference type="Pfam" id="PF03739">
    <property type="entry name" value="LptF_LptG"/>
    <property type="match status" value="1"/>
</dbReference>
<organism evidence="7 8">
    <name type="scientific">Desulfotignum phosphitoxidans DSM 13687</name>
    <dbReference type="NCBI Taxonomy" id="1286635"/>
    <lineage>
        <taxon>Bacteria</taxon>
        <taxon>Pseudomonadati</taxon>
        <taxon>Thermodesulfobacteriota</taxon>
        <taxon>Desulfobacteria</taxon>
        <taxon>Desulfobacterales</taxon>
        <taxon>Desulfobacteraceae</taxon>
        <taxon>Desulfotignum</taxon>
    </lineage>
</organism>
<evidence type="ECO:0000256" key="4">
    <source>
        <dbReference type="ARBA" id="ARBA00022989"/>
    </source>
</evidence>
<evidence type="ECO:0000313" key="7">
    <source>
        <dbReference type="EMBL" id="EMS79625.1"/>
    </source>
</evidence>
<dbReference type="GO" id="GO:0055085">
    <property type="term" value="P:transmembrane transport"/>
    <property type="evidence" value="ECO:0007669"/>
    <property type="project" value="InterPro"/>
</dbReference>
<dbReference type="GO" id="GO:0043190">
    <property type="term" value="C:ATP-binding cassette (ABC) transporter complex"/>
    <property type="evidence" value="ECO:0007669"/>
    <property type="project" value="InterPro"/>
</dbReference>
<dbReference type="InterPro" id="IPR005495">
    <property type="entry name" value="LptG/LptF_permease"/>
</dbReference>
<accession>S0FY42</accession>
<feature type="transmembrane region" description="Helical" evidence="6">
    <location>
        <begin position="343"/>
        <end position="364"/>
    </location>
</feature>
<keyword evidence="3 6" id="KW-0812">Transmembrane</keyword>
<keyword evidence="8" id="KW-1185">Reference proteome</keyword>
<dbReference type="AlphaFoldDB" id="S0FY42"/>
<sequence>MRAPTTIHRYIFREFFPPFGISLCFLTFVFLMTRIPEIMNLVVNYNADMLAVIMMIVFTLPRFMEFTIPMSVMVAVLLTFIRMSGENEMTAMKGAGLSLYRLLPPVLLFCLLGTGLTLFVTVFAVPWGKLSIKEKTLDMARSSMDLAIEERQFNSRLEGIMIYVSHVDMKTKDLTDVFIEDRSVKGMTRISIAPEGRLIHSPDKDVYTIRLFNGMINQVDIKEKTVSNIRFGHYDINIDLAEMQQKNGTAVQKDLDEYDIRELVTFIRSQAGDKTRMSEARMVLHEKFSVPFACLFLGLLAFPLGVQSLVAGRSSGLGFGVFFLLVYYIFLAAGWSAGETGRFPPVLGMWLPNLIMGGAAIYLLKRNADENPVKMPAQISRAGVWIKQIYTKLTRHDLSA</sequence>
<evidence type="ECO:0000256" key="1">
    <source>
        <dbReference type="ARBA" id="ARBA00004651"/>
    </source>
</evidence>
<dbReference type="GO" id="GO:0015920">
    <property type="term" value="P:lipopolysaccharide transport"/>
    <property type="evidence" value="ECO:0007669"/>
    <property type="project" value="TreeGrafter"/>
</dbReference>
<evidence type="ECO:0000256" key="2">
    <source>
        <dbReference type="ARBA" id="ARBA00022475"/>
    </source>
</evidence>
<evidence type="ECO:0000313" key="8">
    <source>
        <dbReference type="Proteomes" id="UP000014216"/>
    </source>
</evidence>
<gene>
    <name evidence="7" type="ORF">Dpo_4c01760</name>
</gene>
<dbReference type="RefSeq" id="WP_006965868.1">
    <property type="nucleotide sequence ID" value="NZ_APJX01000004.1"/>
</dbReference>
<name>S0FY42_9BACT</name>
<dbReference type="EMBL" id="APJX01000004">
    <property type="protein sequence ID" value="EMS79625.1"/>
    <property type="molecule type" value="Genomic_DNA"/>
</dbReference>
<dbReference type="PANTHER" id="PTHR33529">
    <property type="entry name" value="SLR0882 PROTEIN-RELATED"/>
    <property type="match status" value="1"/>
</dbReference>
<evidence type="ECO:0000256" key="6">
    <source>
        <dbReference type="SAM" id="Phobius"/>
    </source>
</evidence>
<reference evidence="7 8" key="1">
    <citation type="journal article" date="2013" name="Genome Announc.">
        <title>Draft Genome Sequence of Desulfotignum phosphitoxidans DSM 13687 Strain FiPS-3.</title>
        <authorList>
            <person name="Poehlein A."/>
            <person name="Daniel R."/>
            <person name="Simeonova D.D."/>
        </authorList>
    </citation>
    <scope>NUCLEOTIDE SEQUENCE [LARGE SCALE GENOMIC DNA]</scope>
    <source>
        <strain evidence="7 8">DSM 13687</strain>
    </source>
</reference>
<feature type="transmembrane region" description="Helical" evidence="6">
    <location>
        <begin position="15"/>
        <end position="35"/>
    </location>
</feature>
<protein>
    <submittedName>
        <fullName evidence="7">Putative permease YjgP/YjgQ family protein</fullName>
    </submittedName>
</protein>
<dbReference type="PANTHER" id="PTHR33529:SF6">
    <property type="entry name" value="YJGP_YJGQ FAMILY PERMEASE"/>
    <property type="match status" value="1"/>
</dbReference>
<comment type="subcellular location">
    <subcellularLocation>
        <location evidence="1">Cell membrane</location>
        <topology evidence="1">Multi-pass membrane protein</topology>
    </subcellularLocation>
</comment>